<protein>
    <submittedName>
        <fullName evidence="1">Uncharacterized protein</fullName>
    </submittedName>
</protein>
<dbReference type="OrthoDB" id="3200419at2759"/>
<dbReference type="Proteomes" id="UP000308652">
    <property type="component" value="Unassembled WGS sequence"/>
</dbReference>
<sequence length="192" mass="20773">MFRSFTNQLAAAASNNAEAKKVMSPTLRSDIYSVVDKTKSWMISGLGGGQAGDGVSYGPILAIIQKHFPDLKLGLEFVGQTEGEVAMIVGGITNMVMEFSKWEGMAGGMAMRTWVDTLVEAYNRVSAGARKDMIAKGITRGLNQNTDVTLMTKEFAARIQIISCLKTVSARIFGVGTDEARQSEAVWSSKFM</sequence>
<evidence type="ECO:0000313" key="1">
    <source>
        <dbReference type="EMBL" id="TFK45130.1"/>
    </source>
</evidence>
<evidence type="ECO:0000313" key="2">
    <source>
        <dbReference type="Proteomes" id="UP000308652"/>
    </source>
</evidence>
<organism evidence="1 2">
    <name type="scientific">Crucibulum laeve</name>
    <dbReference type="NCBI Taxonomy" id="68775"/>
    <lineage>
        <taxon>Eukaryota</taxon>
        <taxon>Fungi</taxon>
        <taxon>Dikarya</taxon>
        <taxon>Basidiomycota</taxon>
        <taxon>Agaricomycotina</taxon>
        <taxon>Agaricomycetes</taxon>
        <taxon>Agaricomycetidae</taxon>
        <taxon>Agaricales</taxon>
        <taxon>Agaricineae</taxon>
        <taxon>Nidulariaceae</taxon>
        <taxon>Crucibulum</taxon>
    </lineage>
</organism>
<proteinExistence type="predicted"/>
<keyword evidence="2" id="KW-1185">Reference proteome</keyword>
<dbReference type="AlphaFoldDB" id="A0A5C3MIV4"/>
<reference evidence="1 2" key="1">
    <citation type="journal article" date="2019" name="Nat. Ecol. Evol.">
        <title>Megaphylogeny resolves global patterns of mushroom evolution.</title>
        <authorList>
            <person name="Varga T."/>
            <person name="Krizsan K."/>
            <person name="Foldi C."/>
            <person name="Dima B."/>
            <person name="Sanchez-Garcia M."/>
            <person name="Sanchez-Ramirez S."/>
            <person name="Szollosi G.J."/>
            <person name="Szarkandi J.G."/>
            <person name="Papp V."/>
            <person name="Albert L."/>
            <person name="Andreopoulos W."/>
            <person name="Angelini C."/>
            <person name="Antonin V."/>
            <person name="Barry K.W."/>
            <person name="Bougher N.L."/>
            <person name="Buchanan P."/>
            <person name="Buyck B."/>
            <person name="Bense V."/>
            <person name="Catcheside P."/>
            <person name="Chovatia M."/>
            <person name="Cooper J."/>
            <person name="Damon W."/>
            <person name="Desjardin D."/>
            <person name="Finy P."/>
            <person name="Geml J."/>
            <person name="Haridas S."/>
            <person name="Hughes K."/>
            <person name="Justo A."/>
            <person name="Karasinski D."/>
            <person name="Kautmanova I."/>
            <person name="Kiss B."/>
            <person name="Kocsube S."/>
            <person name="Kotiranta H."/>
            <person name="LaButti K.M."/>
            <person name="Lechner B.E."/>
            <person name="Liimatainen K."/>
            <person name="Lipzen A."/>
            <person name="Lukacs Z."/>
            <person name="Mihaltcheva S."/>
            <person name="Morgado L.N."/>
            <person name="Niskanen T."/>
            <person name="Noordeloos M.E."/>
            <person name="Ohm R.A."/>
            <person name="Ortiz-Santana B."/>
            <person name="Ovrebo C."/>
            <person name="Racz N."/>
            <person name="Riley R."/>
            <person name="Savchenko A."/>
            <person name="Shiryaev A."/>
            <person name="Soop K."/>
            <person name="Spirin V."/>
            <person name="Szebenyi C."/>
            <person name="Tomsovsky M."/>
            <person name="Tulloss R.E."/>
            <person name="Uehling J."/>
            <person name="Grigoriev I.V."/>
            <person name="Vagvolgyi C."/>
            <person name="Papp T."/>
            <person name="Martin F.M."/>
            <person name="Miettinen O."/>
            <person name="Hibbett D.S."/>
            <person name="Nagy L.G."/>
        </authorList>
    </citation>
    <scope>NUCLEOTIDE SEQUENCE [LARGE SCALE GENOMIC DNA]</scope>
    <source>
        <strain evidence="1 2">CBS 166.37</strain>
    </source>
</reference>
<accession>A0A5C3MIV4</accession>
<gene>
    <name evidence="1" type="ORF">BDQ12DRAFT_674188</name>
</gene>
<name>A0A5C3MIV4_9AGAR</name>
<dbReference type="EMBL" id="ML213590">
    <property type="protein sequence ID" value="TFK45130.1"/>
    <property type="molecule type" value="Genomic_DNA"/>
</dbReference>